<reference evidence="2 3" key="1">
    <citation type="submission" date="2019-07" db="EMBL/GenBank/DDBJ databases">
        <title>complete genome sequencing of Ornithinimicrobium sp. H23M54.</title>
        <authorList>
            <person name="Bae J.-W."/>
            <person name="Lee S.-Y."/>
        </authorList>
    </citation>
    <scope>NUCLEOTIDE SEQUENCE [LARGE SCALE GENOMIC DNA]</scope>
    <source>
        <strain evidence="2 3">H23M54</strain>
    </source>
</reference>
<dbReference type="KEGG" id="orz:FNH13_01920"/>
<accession>A0A516G6U6</accession>
<evidence type="ECO:0000256" key="1">
    <source>
        <dbReference type="SAM" id="Phobius"/>
    </source>
</evidence>
<gene>
    <name evidence="2" type="ORF">FNH13_01920</name>
</gene>
<dbReference type="OrthoDB" id="4879531at2"/>
<dbReference type="EMBL" id="CP041616">
    <property type="protein sequence ID" value="QDO87238.1"/>
    <property type="molecule type" value="Genomic_DNA"/>
</dbReference>
<dbReference type="AlphaFoldDB" id="A0A516G6U6"/>
<feature type="transmembrane region" description="Helical" evidence="1">
    <location>
        <begin position="32"/>
        <end position="51"/>
    </location>
</feature>
<evidence type="ECO:0000313" key="3">
    <source>
        <dbReference type="Proteomes" id="UP000315395"/>
    </source>
</evidence>
<name>A0A516G6U6_9MICO</name>
<dbReference type="Proteomes" id="UP000315395">
    <property type="component" value="Chromosome"/>
</dbReference>
<proteinExistence type="predicted"/>
<feature type="transmembrane region" description="Helical" evidence="1">
    <location>
        <begin position="6"/>
        <end position="25"/>
    </location>
</feature>
<evidence type="ECO:0000313" key="2">
    <source>
        <dbReference type="EMBL" id="QDO87238.1"/>
    </source>
</evidence>
<organism evidence="2 3">
    <name type="scientific">Ornithinimicrobium ciconiae</name>
    <dbReference type="NCBI Taxonomy" id="2594265"/>
    <lineage>
        <taxon>Bacteria</taxon>
        <taxon>Bacillati</taxon>
        <taxon>Actinomycetota</taxon>
        <taxon>Actinomycetes</taxon>
        <taxon>Micrococcales</taxon>
        <taxon>Ornithinimicrobiaceae</taxon>
        <taxon>Ornithinimicrobium</taxon>
    </lineage>
</organism>
<protein>
    <submittedName>
        <fullName evidence="2">Uncharacterized protein</fullName>
    </submittedName>
</protein>
<dbReference type="RefSeq" id="WP_143781896.1">
    <property type="nucleotide sequence ID" value="NZ_CP041616.1"/>
</dbReference>
<keyword evidence="1" id="KW-0812">Transmembrane</keyword>
<keyword evidence="1" id="KW-1133">Transmembrane helix</keyword>
<sequence>MDRQKLAYLALVVTIIYGGLFAVIGDGARTTYAVIGAIIVAISWVSVGMLGRDENDPAGT</sequence>
<keyword evidence="3" id="KW-1185">Reference proteome</keyword>
<keyword evidence="1" id="KW-0472">Membrane</keyword>